<dbReference type="EMBL" id="JH921458">
    <property type="protein sequence ID" value="EKD12408.1"/>
    <property type="molecule type" value="Genomic_DNA"/>
</dbReference>
<feature type="repeat" description="WD" evidence="4">
    <location>
        <begin position="519"/>
        <end position="558"/>
    </location>
</feature>
<feature type="compositionally biased region" description="Polar residues" evidence="5">
    <location>
        <begin position="16"/>
        <end position="42"/>
    </location>
</feature>
<dbReference type="SUPFAM" id="SSF50978">
    <property type="entry name" value="WD40 repeat-like"/>
    <property type="match status" value="1"/>
</dbReference>
<keyword evidence="3" id="KW-0677">Repeat</keyword>
<evidence type="ECO:0000313" key="8">
    <source>
        <dbReference type="Proteomes" id="UP000006753"/>
    </source>
</evidence>
<dbReference type="PROSITE" id="PS50082">
    <property type="entry name" value="WD_REPEATS_2"/>
    <property type="match status" value="4"/>
</dbReference>
<dbReference type="InterPro" id="IPR015943">
    <property type="entry name" value="WD40/YVTN_repeat-like_dom_sf"/>
</dbReference>
<dbReference type="PROSITE" id="PS00678">
    <property type="entry name" value="WD_REPEATS_1"/>
    <property type="match status" value="3"/>
</dbReference>
<comment type="similarity">
    <text evidence="1">Belongs to the WD repeat MET30/SCONB/SCON-2 family.</text>
</comment>
<dbReference type="InterPro" id="IPR036047">
    <property type="entry name" value="F-box-like_dom_sf"/>
</dbReference>
<feature type="repeat" description="WD" evidence="4">
    <location>
        <begin position="341"/>
        <end position="380"/>
    </location>
</feature>
<proteinExistence type="inferred from homology"/>
<dbReference type="AlphaFoldDB" id="K1WUU4"/>
<feature type="region of interest" description="Disordered" evidence="5">
    <location>
        <begin position="102"/>
        <end position="121"/>
    </location>
</feature>
<dbReference type="InterPro" id="IPR001810">
    <property type="entry name" value="F-box_dom"/>
</dbReference>
<evidence type="ECO:0000256" key="3">
    <source>
        <dbReference type="ARBA" id="ARBA00022737"/>
    </source>
</evidence>
<feature type="repeat" description="WD" evidence="4">
    <location>
        <begin position="602"/>
        <end position="643"/>
    </location>
</feature>
<dbReference type="InterPro" id="IPR020472">
    <property type="entry name" value="WD40_PAC1"/>
</dbReference>
<dbReference type="GeneID" id="18765377"/>
<dbReference type="CDD" id="cd00200">
    <property type="entry name" value="WD40"/>
    <property type="match status" value="1"/>
</dbReference>
<dbReference type="InterPro" id="IPR019775">
    <property type="entry name" value="WD40_repeat_CS"/>
</dbReference>
<dbReference type="Gene3D" id="2.130.10.10">
    <property type="entry name" value="YVTN repeat-like/Quinoprotein amine dehydrogenase"/>
    <property type="match status" value="2"/>
</dbReference>
<feature type="domain" description="F-box" evidence="6">
    <location>
        <begin position="239"/>
        <end position="285"/>
    </location>
</feature>
<dbReference type="eggNOG" id="KOG0281">
    <property type="taxonomic scope" value="Eukaryota"/>
</dbReference>
<dbReference type="SMART" id="SM00320">
    <property type="entry name" value="WD40"/>
    <property type="match status" value="6"/>
</dbReference>
<dbReference type="HOGENOM" id="CLU_000288_103_4_1"/>
<dbReference type="PANTHER" id="PTHR14604">
    <property type="entry name" value="WD40 REPEAT PF20"/>
    <property type="match status" value="1"/>
</dbReference>
<evidence type="ECO:0000256" key="2">
    <source>
        <dbReference type="ARBA" id="ARBA00022574"/>
    </source>
</evidence>
<dbReference type="STRING" id="1072389.K1WUU4"/>
<dbReference type="PROSITE" id="PS50294">
    <property type="entry name" value="WD_REPEATS_REGION"/>
    <property type="match status" value="3"/>
</dbReference>
<dbReference type="KEGG" id="mbe:MBM_09442"/>
<dbReference type="Pfam" id="PF00400">
    <property type="entry name" value="WD40"/>
    <property type="match status" value="5"/>
</dbReference>
<keyword evidence="8" id="KW-1185">Reference proteome</keyword>
<dbReference type="InParanoid" id="K1WUU4"/>
<evidence type="ECO:0000256" key="4">
    <source>
        <dbReference type="PROSITE-ProRule" id="PRU00221"/>
    </source>
</evidence>
<dbReference type="OrthoDB" id="19711at2759"/>
<dbReference type="InterPro" id="IPR050995">
    <property type="entry name" value="WD-F-box_domain-protein"/>
</dbReference>
<dbReference type="PROSITE" id="PS50181">
    <property type="entry name" value="FBOX"/>
    <property type="match status" value="1"/>
</dbReference>
<dbReference type="PANTHER" id="PTHR14604:SF4">
    <property type="entry name" value="F-BOX DOMAIN-CONTAINING PROTEIN"/>
    <property type="match status" value="1"/>
</dbReference>
<protein>
    <submittedName>
        <fullName evidence="7">WD domain-containing protein</fullName>
    </submittedName>
</protein>
<dbReference type="InterPro" id="IPR001680">
    <property type="entry name" value="WD40_rpt"/>
</dbReference>
<reference evidence="7 8" key="1">
    <citation type="journal article" date="2012" name="BMC Genomics">
        <title>Sequencing the genome of Marssonina brunnea reveals fungus-poplar co-evolution.</title>
        <authorList>
            <person name="Zhu S."/>
            <person name="Cao Y.-Z."/>
            <person name="Jiang C."/>
            <person name="Tan B.-Y."/>
            <person name="Wang Z."/>
            <person name="Feng S."/>
            <person name="Zhang L."/>
            <person name="Su X.-H."/>
            <person name="Brejova B."/>
            <person name="Vinar T."/>
            <person name="Xu M."/>
            <person name="Wang M.-X."/>
            <person name="Zhang S.-G."/>
            <person name="Huang M.-R."/>
            <person name="Wu R."/>
            <person name="Zhou Y."/>
        </authorList>
    </citation>
    <scope>NUCLEOTIDE SEQUENCE [LARGE SCALE GENOMIC DNA]</scope>
    <source>
        <strain evidence="7 8">MB_m1</strain>
    </source>
</reference>
<sequence length="692" mass="77599">MSRSRRSYYEDWYSSQEFHTSVSPSATPYETSSNGSTNSSRPLPSRKRLQTLPLTGQDLEGPGRINTTLGSSKNTSVQDHGRRLGGGIIELLRKASISVKTRQRRHSHVAPLQEVPQNESPWRRLKTATSFNRHSKVFLGTQTRASENSIVLSRRSVGNLENMLPIPGNGNEPPRIPRHSGGESAKIAARIHNDLELSRHRLSPFDALGDRESGIEMAITQFEEDAQQNIPKINSMVGVDFIKYLPREIAFQILALLDSNDLFAVLRVSKEWNSLALEKSVWRQIFLRDQTRSFATGKPIPQGKGLGLPAHNPADDWKDMYRVRQQLSTNWKNGKCDTFYLNGHGDSIYCVQFDENKIITGSRDKTIRIWDMRTLACTLVIGPPDVINDPSLRVDDNNHAVHYATWPNPDNSGQFIRGHDSHPAIISYPMCHIQSILCLQYDEEILVTGSSDSTVIIHDMKSQMKAECNFQPLRPIRKLQYHTAAVLDLTFDERYIVTCSKDLTICVSDRVTGSCLKQLSGHSGPVNAVQLRGNTIVSCSGDFLVKMWDITNFSIIQDLRAHTKGLACSQFSEDSKYIASAGNDKSIRIWNANTYDCIHNIENAHAALVRSLHIDSISGRLISGSYDSSIKVFDMATGQEVVFFPEWHASWVLGAKSDYRHIVSTGQEPKIMIQDFGRGIEGIDRLRSLGPQ</sequence>
<dbReference type="Gene3D" id="1.20.1280.50">
    <property type="match status" value="1"/>
</dbReference>
<feature type="repeat" description="WD" evidence="4">
    <location>
        <begin position="559"/>
        <end position="600"/>
    </location>
</feature>
<dbReference type="OMA" id="KDISICV"/>
<dbReference type="InterPro" id="IPR036322">
    <property type="entry name" value="WD40_repeat_dom_sf"/>
</dbReference>
<name>K1WUU4_MARBU</name>
<evidence type="ECO:0000256" key="5">
    <source>
        <dbReference type="SAM" id="MobiDB-lite"/>
    </source>
</evidence>
<dbReference type="RefSeq" id="XP_007297331.1">
    <property type="nucleotide sequence ID" value="XM_007297269.1"/>
</dbReference>
<feature type="region of interest" description="Disordered" evidence="5">
    <location>
        <begin position="16"/>
        <end position="81"/>
    </location>
</feature>
<organism evidence="7 8">
    <name type="scientific">Marssonina brunnea f. sp. multigermtubi (strain MB_m1)</name>
    <name type="common">Marssonina leaf spot fungus</name>
    <dbReference type="NCBI Taxonomy" id="1072389"/>
    <lineage>
        <taxon>Eukaryota</taxon>
        <taxon>Fungi</taxon>
        <taxon>Dikarya</taxon>
        <taxon>Ascomycota</taxon>
        <taxon>Pezizomycotina</taxon>
        <taxon>Leotiomycetes</taxon>
        <taxon>Helotiales</taxon>
        <taxon>Drepanopezizaceae</taxon>
        <taxon>Drepanopeziza</taxon>
    </lineage>
</organism>
<evidence type="ECO:0000259" key="6">
    <source>
        <dbReference type="PROSITE" id="PS50181"/>
    </source>
</evidence>
<feature type="compositionally biased region" description="Polar residues" evidence="5">
    <location>
        <begin position="65"/>
        <end position="78"/>
    </location>
</feature>
<dbReference type="PRINTS" id="PR00320">
    <property type="entry name" value="GPROTEINBRPT"/>
</dbReference>
<dbReference type="SMART" id="SM00256">
    <property type="entry name" value="FBOX"/>
    <property type="match status" value="1"/>
</dbReference>
<accession>K1WUU4</accession>
<dbReference type="Pfam" id="PF12937">
    <property type="entry name" value="F-box-like"/>
    <property type="match status" value="1"/>
</dbReference>
<dbReference type="Proteomes" id="UP000006753">
    <property type="component" value="Unassembled WGS sequence"/>
</dbReference>
<gene>
    <name evidence="7" type="ORF">MBM_09442</name>
</gene>
<evidence type="ECO:0000313" key="7">
    <source>
        <dbReference type="EMBL" id="EKD12408.1"/>
    </source>
</evidence>
<dbReference type="SUPFAM" id="SSF81383">
    <property type="entry name" value="F-box domain"/>
    <property type="match status" value="1"/>
</dbReference>
<evidence type="ECO:0000256" key="1">
    <source>
        <dbReference type="ARBA" id="ARBA00007968"/>
    </source>
</evidence>
<keyword evidence="2 4" id="KW-0853">WD repeat</keyword>